<dbReference type="GeneID" id="17253582"/>
<dbReference type="RefSeq" id="XP_005759893.1">
    <property type="nucleotide sequence ID" value="XM_005759836.1"/>
</dbReference>
<dbReference type="AlphaFoldDB" id="A0A0D3I879"/>
<dbReference type="PaxDb" id="2903-EOD07464"/>
<dbReference type="InterPro" id="IPR036226">
    <property type="entry name" value="LipOase_C_sf"/>
</dbReference>
<organism evidence="2 3">
    <name type="scientific">Emiliania huxleyi (strain CCMP1516)</name>
    <dbReference type="NCBI Taxonomy" id="280463"/>
    <lineage>
        <taxon>Eukaryota</taxon>
        <taxon>Haptista</taxon>
        <taxon>Haptophyta</taxon>
        <taxon>Prymnesiophyceae</taxon>
        <taxon>Isochrysidales</taxon>
        <taxon>Noelaerhabdaceae</taxon>
        <taxon>Emiliania</taxon>
    </lineage>
</organism>
<evidence type="ECO:0000313" key="2">
    <source>
        <dbReference type="EnsemblProtists" id="EOD07464"/>
    </source>
</evidence>
<dbReference type="KEGG" id="ehx:EMIHUDRAFT_438543"/>
<accession>A0A0D3I879</accession>
<dbReference type="Proteomes" id="UP000013827">
    <property type="component" value="Unassembled WGS sequence"/>
</dbReference>
<dbReference type="Gene3D" id="1.20.245.10">
    <property type="entry name" value="Lipoxygenase-1, Domain 5"/>
    <property type="match status" value="1"/>
</dbReference>
<dbReference type="eggNOG" id="KOG0157">
    <property type="taxonomic scope" value="Eukaryota"/>
</dbReference>
<dbReference type="GO" id="GO:0046872">
    <property type="term" value="F:metal ion binding"/>
    <property type="evidence" value="ECO:0007669"/>
    <property type="project" value="InterPro"/>
</dbReference>
<name>A0A0D3I879_EMIH1</name>
<dbReference type="InterPro" id="IPR013819">
    <property type="entry name" value="LipOase_C"/>
</dbReference>
<proteinExistence type="predicted"/>
<dbReference type="SUPFAM" id="SSF48484">
    <property type="entry name" value="Lipoxigenase"/>
    <property type="match status" value="1"/>
</dbReference>
<evidence type="ECO:0000259" key="1">
    <source>
        <dbReference type="PROSITE" id="PS51393"/>
    </source>
</evidence>
<dbReference type="HOGENOM" id="CLU_1108763_0_0_1"/>
<dbReference type="OMA" id="AINWRAS"/>
<feature type="domain" description="Lipoxygenase" evidence="1">
    <location>
        <begin position="1"/>
        <end position="149"/>
    </location>
</feature>
<reference evidence="2" key="2">
    <citation type="submission" date="2024-10" db="UniProtKB">
        <authorList>
            <consortium name="EnsemblProtists"/>
        </authorList>
    </citation>
    <scope>IDENTIFICATION</scope>
</reference>
<protein>
    <recommendedName>
        <fullName evidence="1">Lipoxygenase domain-containing protein</fullName>
    </recommendedName>
</protein>
<reference evidence="3" key="1">
    <citation type="journal article" date="2013" name="Nature">
        <title>Pan genome of the phytoplankton Emiliania underpins its global distribution.</title>
        <authorList>
            <person name="Read B.A."/>
            <person name="Kegel J."/>
            <person name="Klute M.J."/>
            <person name="Kuo A."/>
            <person name="Lefebvre S.C."/>
            <person name="Maumus F."/>
            <person name="Mayer C."/>
            <person name="Miller J."/>
            <person name="Monier A."/>
            <person name="Salamov A."/>
            <person name="Young J."/>
            <person name="Aguilar M."/>
            <person name="Claverie J.M."/>
            <person name="Frickenhaus S."/>
            <person name="Gonzalez K."/>
            <person name="Herman E.K."/>
            <person name="Lin Y.C."/>
            <person name="Napier J."/>
            <person name="Ogata H."/>
            <person name="Sarno A.F."/>
            <person name="Shmutz J."/>
            <person name="Schroeder D."/>
            <person name="de Vargas C."/>
            <person name="Verret F."/>
            <person name="von Dassow P."/>
            <person name="Valentin K."/>
            <person name="Van de Peer Y."/>
            <person name="Wheeler G."/>
            <person name="Dacks J.B."/>
            <person name="Delwiche C.F."/>
            <person name="Dyhrman S.T."/>
            <person name="Glockner G."/>
            <person name="John U."/>
            <person name="Richards T."/>
            <person name="Worden A.Z."/>
            <person name="Zhang X."/>
            <person name="Grigoriev I.V."/>
            <person name="Allen A.E."/>
            <person name="Bidle K."/>
            <person name="Borodovsky M."/>
            <person name="Bowler C."/>
            <person name="Brownlee C."/>
            <person name="Cock J.M."/>
            <person name="Elias M."/>
            <person name="Gladyshev V.N."/>
            <person name="Groth M."/>
            <person name="Guda C."/>
            <person name="Hadaegh A."/>
            <person name="Iglesias-Rodriguez M.D."/>
            <person name="Jenkins J."/>
            <person name="Jones B.M."/>
            <person name="Lawson T."/>
            <person name="Leese F."/>
            <person name="Lindquist E."/>
            <person name="Lobanov A."/>
            <person name="Lomsadze A."/>
            <person name="Malik S.B."/>
            <person name="Marsh M.E."/>
            <person name="Mackinder L."/>
            <person name="Mock T."/>
            <person name="Mueller-Roeber B."/>
            <person name="Pagarete A."/>
            <person name="Parker M."/>
            <person name="Probert I."/>
            <person name="Quesneville H."/>
            <person name="Raines C."/>
            <person name="Rensing S.A."/>
            <person name="Riano-Pachon D.M."/>
            <person name="Richier S."/>
            <person name="Rokitta S."/>
            <person name="Shiraiwa Y."/>
            <person name="Soanes D.M."/>
            <person name="van der Giezen M."/>
            <person name="Wahlund T.M."/>
            <person name="Williams B."/>
            <person name="Wilson W."/>
            <person name="Wolfe G."/>
            <person name="Wurch L.L."/>
        </authorList>
    </citation>
    <scope>NUCLEOTIDE SEQUENCE</scope>
</reference>
<dbReference type="EnsemblProtists" id="EOD07464">
    <property type="protein sequence ID" value="EOD07464"/>
    <property type="gene ID" value="EMIHUDRAFT_438543"/>
</dbReference>
<dbReference type="GO" id="GO:0016702">
    <property type="term" value="F:oxidoreductase activity, acting on single donors with incorporation of molecular oxygen, incorporation of two atoms of oxygen"/>
    <property type="evidence" value="ECO:0007669"/>
    <property type="project" value="InterPro"/>
</dbReference>
<sequence length="251" mass="28282">MTPFGYRTAAINWRASFALVNEFGLLHRAMPFTKQGLRQLFDFARTSSAGITWATITARHAAKGVDSVTLPLDEDGDEYYLLLRRFVSDYLVKYYPSGECAADAGVQAWHRRVNRIAPNHDVPSVDSCDALADILATFMYLVSAGHRHVGTIAAELEDPCWAPWSWRDGDFCGLPRTAYTQTVIMALTSHEQPRILDDYSHMFLDAEAGSMWTNLTASLRRFGDAVEARNLQRRRPYRVFIPSQIETSVAI</sequence>
<dbReference type="PROSITE" id="PS51393">
    <property type="entry name" value="LIPOXYGENASE_3"/>
    <property type="match status" value="1"/>
</dbReference>
<evidence type="ECO:0000313" key="3">
    <source>
        <dbReference type="Proteomes" id="UP000013827"/>
    </source>
</evidence>
<keyword evidence="3" id="KW-1185">Reference proteome</keyword>